<reference evidence="2 3" key="1">
    <citation type="submission" date="2018-03" db="EMBL/GenBank/DDBJ databases">
        <title>Genomic Encyclopedia of Archaeal and Bacterial Type Strains, Phase II (KMG-II): from individual species to whole genera.</title>
        <authorList>
            <person name="Goeker M."/>
        </authorList>
    </citation>
    <scope>NUCLEOTIDE SEQUENCE [LARGE SCALE GENOMIC DNA]</scope>
    <source>
        <strain evidence="2 3">DSM 24859</strain>
    </source>
</reference>
<dbReference type="Proteomes" id="UP000240971">
    <property type="component" value="Unassembled WGS sequence"/>
</dbReference>
<proteinExistence type="predicted"/>
<dbReference type="RefSeq" id="WP_106526882.1">
    <property type="nucleotide sequence ID" value="NZ_PYAW01000001.1"/>
</dbReference>
<keyword evidence="1" id="KW-0732">Signal</keyword>
<gene>
    <name evidence="2" type="ORF">CLV51_101998</name>
</gene>
<protein>
    <submittedName>
        <fullName evidence="2">Uncharacterized protein</fullName>
    </submittedName>
</protein>
<evidence type="ECO:0000313" key="2">
    <source>
        <dbReference type="EMBL" id="PSL49663.1"/>
    </source>
</evidence>
<keyword evidence="3" id="KW-1185">Reference proteome</keyword>
<organism evidence="2 3">
    <name type="scientific">Chitinophaga niastensis</name>
    <dbReference type="NCBI Taxonomy" id="536980"/>
    <lineage>
        <taxon>Bacteria</taxon>
        <taxon>Pseudomonadati</taxon>
        <taxon>Bacteroidota</taxon>
        <taxon>Chitinophagia</taxon>
        <taxon>Chitinophagales</taxon>
        <taxon>Chitinophagaceae</taxon>
        <taxon>Chitinophaga</taxon>
    </lineage>
</organism>
<name>A0A2P8HTX5_CHINA</name>
<dbReference type="OrthoDB" id="672809at2"/>
<evidence type="ECO:0000256" key="1">
    <source>
        <dbReference type="SAM" id="SignalP"/>
    </source>
</evidence>
<feature type="signal peptide" evidence="1">
    <location>
        <begin position="1"/>
        <end position="23"/>
    </location>
</feature>
<dbReference type="PROSITE" id="PS51257">
    <property type="entry name" value="PROKAR_LIPOPROTEIN"/>
    <property type="match status" value="1"/>
</dbReference>
<accession>A0A2P8HTX5</accession>
<dbReference type="AlphaFoldDB" id="A0A2P8HTX5"/>
<dbReference type="EMBL" id="PYAW01000001">
    <property type="protein sequence ID" value="PSL49663.1"/>
    <property type="molecule type" value="Genomic_DNA"/>
</dbReference>
<comment type="caution">
    <text evidence="2">The sequence shown here is derived from an EMBL/GenBank/DDBJ whole genome shotgun (WGS) entry which is preliminary data.</text>
</comment>
<feature type="chain" id="PRO_5015136092" evidence="1">
    <location>
        <begin position="24"/>
        <end position="151"/>
    </location>
</feature>
<evidence type="ECO:0000313" key="3">
    <source>
        <dbReference type="Proteomes" id="UP000240971"/>
    </source>
</evidence>
<sequence length="151" mass="16520">MLRLFFCSLIAATLLASCKHNKACDGVLCSDEYIIPTFNFKLVEPGTDHDLVYGPYAKISLDSIKIKNADTSLPVKQVIDTVSRSAIMVGRLYGPTTLSTTIQGKVYVDKIIYQMKSVDCCRSAVSGIQLNDSPVSLTQDSKGTYLIPYAL</sequence>